<dbReference type="EMBL" id="BTSY01000006">
    <property type="protein sequence ID" value="GMT31248.1"/>
    <property type="molecule type" value="Genomic_DNA"/>
</dbReference>
<evidence type="ECO:0008006" key="3">
    <source>
        <dbReference type="Google" id="ProtNLM"/>
    </source>
</evidence>
<proteinExistence type="predicted"/>
<reference evidence="1" key="1">
    <citation type="submission" date="2023-10" db="EMBL/GenBank/DDBJ databases">
        <title>Genome assembly of Pristionchus species.</title>
        <authorList>
            <person name="Yoshida K."/>
            <person name="Sommer R.J."/>
        </authorList>
    </citation>
    <scope>NUCLEOTIDE SEQUENCE</scope>
    <source>
        <strain evidence="1">RS5133</strain>
    </source>
</reference>
<dbReference type="AlphaFoldDB" id="A0AAV5WIJ8"/>
<gene>
    <name evidence="1" type="ORF">PFISCL1PPCAC_22545</name>
</gene>
<name>A0AAV5WIJ8_9BILA</name>
<organism evidence="1 2">
    <name type="scientific">Pristionchus fissidentatus</name>
    <dbReference type="NCBI Taxonomy" id="1538716"/>
    <lineage>
        <taxon>Eukaryota</taxon>
        <taxon>Metazoa</taxon>
        <taxon>Ecdysozoa</taxon>
        <taxon>Nematoda</taxon>
        <taxon>Chromadorea</taxon>
        <taxon>Rhabditida</taxon>
        <taxon>Rhabditina</taxon>
        <taxon>Diplogasteromorpha</taxon>
        <taxon>Diplogasteroidea</taxon>
        <taxon>Neodiplogasteridae</taxon>
        <taxon>Pristionchus</taxon>
    </lineage>
</organism>
<sequence length="78" mass="8991">LNLPQCILCEKRPGIASSYVKHLKGHHHTTLKKNNMMLKCRCGHKIKSDNHHSMVDHKNKCDELAYSIESIDEDEQPI</sequence>
<keyword evidence="2" id="KW-1185">Reference proteome</keyword>
<protein>
    <recommendedName>
        <fullName evidence="3">C2H2-type domain-containing protein</fullName>
    </recommendedName>
</protein>
<dbReference type="Proteomes" id="UP001432322">
    <property type="component" value="Unassembled WGS sequence"/>
</dbReference>
<accession>A0AAV5WIJ8</accession>
<feature type="non-terminal residue" evidence="1">
    <location>
        <position position="1"/>
    </location>
</feature>
<comment type="caution">
    <text evidence="1">The sequence shown here is derived from an EMBL/GenBank/DDBJ whole genome shotgun (WGS) entry which is preliminary data.</text>
</comment>
<evidence type="ECO:0000313" key="2">
    <source>
        <dbReference type="Proteomes" id="UP001432322"/>
    </source>
</evidence>
<evidence type="ECO:0000313" key="1">
    <source>
        <dbReference type="EMBL" id="GMT31248.1"/>
    </source>
</evidence>